<protein>
    <recommendedName>
        <fullName evidence="3">DUF2510 domain-containing protein</fullName>
    </recommendedName>
</protein>
<organism evidence="1 2">
    <name type="scientific">Nonomuraea corallina</name>
    <dbReference type="NCBI Taxonomy" id="2989783"/>
    <lineage>
        <taxon>Bacteria</taxon>
        <taxon>Bacillati</taxon>
        <taxon>Actinomycetota</taxon>
        <taxon>Actinomycetes</taxon>
        <taxon>Streptosporangiales</taxon>
        <taxon>Streptosporangiaceae</taxon>
        <taxon>Nonomuraea</taxon>
    </lineage>
</organism>
<reference evidence="1" key="1">
    <citation type="submission" date="2022-11" db="EMBL/GenBank/DDBJ databases">
        <title>Nonomuraea corallina sp. nov., a new species of the genus Nonomuraea isolated from sea side sediment in Thai sea.</title>
        <authorList>
            <person name="Ngamcharungchit C."/>
            <person name="Matsumoto A."/>
            <person name="Suriyachadkun C."/>
            <person name="Panbangred W."/>
            <person name="Inahashi Y."/>
            <person name="Intra B."/>
        </authorList>
    </citation>
    <scope>NUCLEOTIDE SEQUENCE</scope>
    <source>
        <strain evidence="1">MCN248</strain>
    </source>
</reference>
<evidence type="ECO:0008006" key="3">
    <source>
        <dbReference type="Google" id="ProtNLM"/>
    </source>
</evidence>
<evidence type="ECO:0000313" key="2">
    <source>
        <dbReference type="Proteomes" id="UP001144036"/>
    </source>
</evidence>
<proteinExistence type="predicted"/>
<dbReference type="RefSeq" id="WP_270157268.1">
    <property type="nucleotide sequence ID" value="NZ_JAPNNL010000105.1"/>
</dbReference>
<dbReference type="Proteomes" id="UP001144036">
    <property type="component" value="Unassembled WGS sequence"/>
</dbReference>
<comment type="caution">
    <text evidence="1">The sequence shown here is derived from an EMBL/GenBank/DDBJ whole genome shotgun (WGS) entry which is preliminary data.</text>
</comment>
<evidence type="ECO:0000313" key="1">
    <source>
        <dbReference type="EMBL" id="MDA0636404.1"/>
    </source>
</evidence>
<keyword evidence="2" id="KW-1185">Reference proteome</keyword>
<gene>
    <name evidence="1" type="ORF">OUY22_23545</name>
</gene>
<dbReference type="EMBL" id="JAPNNL010000105">
    <property type="protein sequence ID" value="MDA0636404.1"/>
    <property type="molecule type" value="Genomic_DNA"/>
</dbReference>
<sequence length="108" mass="11599">MSSAPCGPPGRALVAHWDGAAWTGRRLPPEPAWLPARADPVGGVWLAVNPAYGRPYVLNYRDGRWTRSTLPPAGGRTGFVDVVPRPGTTVLWALARRADGALLIYELA</sequence>
<accession>A0ABT4SGR6</accession>
<name>A0ABT4SGR6_9ACTN</name>